<accession>A0ABS4D6F9</accession>
<dbReference type="EMBL" id="SIJK02000005">
    <property type="protein sequence ID" value="MBP1465018.1"/>
    <property type="molecule type" value="Genomic_DNA"/>
</dbReference>
<organism evidence="2 3">
    <name type="scientific">Candidatus Chloroploca mongolica</name>
    <dbReference type="NCBI Taxonomy" id="2528176"/>
    <lineage>
        <taxon>Bacteria</taxon>
        <taxon>Bacillati</taxon>
        <taxon>Chloroflexota</taxon>
        <taxon>Chloroflexia</taxon>
        <taxon>Chloroflexales</taxon>
        <taxon>Chloroflexineae</taxon>
        <taxon>Oscillochloridaceae</taxon>
        <taxon>Candidatus Chloroploca</taxon>
    </lineage>
</organism>
<evidence type="ECO:0000256" key="1">
    <source>
        <dbReference type="SAM" id="SignalP"/>
    </source>
</evidence>
<proteinExistence type="predicted"/>
<keyword evidence="3" id="KW-1185">Reference proteome</keyword>
<evidence type="ECO:0000313" key="2">
    <source>
        <dbReference type="EMBL" id="MBP1465018.1"/>
    </source>
</evidence>
<evidence type="ECO:0008006" key="4">
    <source>
        <dbReference type="Google" id="ProtNLM"/>
    </source>
</evidence>
<protein>
    <recommendedName>
        <fullName evidence="4">CARDB domain-containing protein</fullName>
    </recommendedName>
</protein>
<feature type="signal peptide" evidence="1">
    <location>
        <begin position="1"/>
        <end position="35"/>
    </location>
</feature>
<evidence type="ECO:0000313" key="3">
    <source>
        <dbReference type="Proteomes" id="UP001193081"/>
    </source>
</evidence>
<comment type="caution">
    <text evidence="2">The sequence shown here is derived from an EMBL/GenBank/DDBJ whole genome shotgun (WGS) entry which is preliminary data.</text>
</comment>
<reference evidence="2 3" key="1">
    <citation type="submission" date="2021-03" db="EMBL/GenBank/DDBJ databases">
        <authorList>
            <person name="Grouzdev D.S."/>
        </authorList>
    </citation>
    <scope>NUCLEOTIDE SEQUENCE [LARGE SCALE GENOMIC DNA]</scope>
    <source>
        <strain evidence="2 3">M50-1</strain>
    </source>
</reference>
<name>A0ABS4D6F9_9CHLR</name>
<feature type="chain" id="PRO_5046858128" description="CARDB domain-containing protein" evidence="1">
    <location>
        <begin position="36"/>
        <end position="217"/>
    </location>
</feature>
<gene>
    <name evidence="2" type="ORF">EYB53_004790</name>
</gene>
<dbReference type="Proteomes" id="UP001193081">
    <property type="component" value="Unassembled WGS sequence"/>
</dbReference>
<keyword evidence="1" id="KW-0732">Signal</keyword>
<dbReference type="RefSeq" id="WP_135477074.1">
    <property type="nucleotide sequence ID" value="NZ_SIJK02000005.1"/>
</dbReference>
<sequence length="217" mass="22498">MNQRIHWRNATVATFVIVALFLAVTAPFTSSPLSAQTAITVDPPTPAISVAPGGTNQILITVTNNNIPGAVDRTFTLAFSNIPAGIHIATSGSTFIAVGSSQQISIAAAVANTVAPGVYTIAGIITGTAAGQTNVTQSIFLQLTVIRRLHVLFLSFTAVGVVPSKTTSSDTTSPLPQWNRISTDHAIGTVASEHMVVFVQASGSGRWSGKHIARPSP</sequence>